<dbReference type="RefSeq" id="WP_198943722.1">
    <property type="nucleotide sequence ID" value="NZ_BMKF01000001.1"/>
</dbReference>
<dbReference type="InterPro" id="IPR010998">
    <property type="entry name" value="Integrase_recombinase_N"/>
</dbReference>
<dbReference type="InterPro" id="IPR044068">
    <property type="entry name" value="CB"/>
</dbReference>
<protein>
    <recommendedName>
        <fullName evidence="5">Core-binding (CB) domain-containing protein</fullName>
    </recommendedName>
</protein>
<comment type="caution">
    <text evidence="6">The sequence shown here is derived from an EMBL/GenBank/DDBJ whole genome shotgun (WGS) entry which is preliminary data.</text>
</comment>
<sequence>MNGRRETLTIGRYGKYGITLAVAREKLIDAKKLVDEGVSAAKEKKRAKAKTKSEGTFGELALRWLAESEMSDSTRDMRRHIVDRDLIPALGNYTLREVTGEDVR</sequence>
<comment type="similarity">
    <text evidence="1">Belongs to the 'phage' integrase family.</text>
</comment>
<keyword evidence="2" id="KW-0229">DNA integration</keyword>
<dbReference type="Gene3D" id="3.30.160.390">
    <property type="entry name" value="Integrase, DNA-binding domain"/>
    <property type="match status" value="1"/>
</dbReference>
<evidence type="ECO:0000256" key="3">
    <source>
        <dbReference type="ARBA" id="ARBA00023125"/>
    </source>
</evidence>
<feature type="domain" description="Core-binding (CB)" evidence="5">
    <location>
        <begin position="55"/>
        <end position="104"/>
    </location>
</feature>
<evidence type="ECO:0000256" key="1">
    <source>
        <dbReference type="ARBA" id="ARBA00008857"/>
    </source>
</evidence>
<dbReference type="Gene3D" id="1.10.150.130">
    <property type="match status" value="1"/>
</dbReference>
<proteinExistence type="inferred from homology"/>
<dbReference type="PROSITE" id="PS51900">
    <property type="entry name" value="CB"/>
    <property type="match status" value="1"/>
</dbReference>
<evidence type="ECO:0000313" key="6">
    <source>
        <dbReference type="EMBL" id="GGB61758.1"/>
    </source>
</evidence>
<reference evidence="7" key="1">
    <citation type="journal article" date="2019" name="Int. J. Syst. Evol. Microbiol.">
        <title>The Global Catalogue of Microorganisms (GCM) 10K type strain sequencing project: providing services to taxonomists for standard genome sequencing and annotation.</title>
        <authorList>
            <consortium name="The Broad Institute Genomics Platform"/>
            <consortium name="The Broad Institute Genome Sequencing Center for Infectious Disease"/>
            <person name="Wu L."/>
            <person name="Ma J."/>
        </authorList>
    </citation>
    <scope>NUCLEOTIDE SEQUENCE [LARGE SCALE GENOMIC DNA]</scope>
    <source>
        <strain evidence="7">CGMCC 1.15928</strain>
    </source>
</reference>
<dbReference type="InterPro" id="IPR038488">
    <property type="entry name" value="Integrase_DNA-bd_sf"/>
</dbReference>
<gene>
    <name evidence="6" type="ORF">GCM10011503_07960</name>
</gene>
<dbReference type="InterPro" id="IPR025166">
    <property type="entry name" value="Integrase_DNA_bind_dom"/>
</dbReference>
<dbReference type="InterPro" id="IPR050808">
    <property type="entry name" value="Phage_Integrase"/>
</dbReference>
<dbReference type="Pfam" id="PF13356">
    <property type="entry name" value="Arm-DNA-bind_3"/>
    <property type="match status" value="1"/>
</dbReference>
<dbReference type="PANTHER" id="PTHR30629">
    <property type="entry name" value="PROPHAGE INTEGRASE"/>
    <property type="match status" value="1"/>
</dbReference>
<name>A0ABQ1J9A7_9PROT</name>
<dbReference type="EMBL" id="BMKF01000001">
    <property type="protein sequence ID" value="GGB61758.1"/>
    <property type="molecule type" value="Genomic_DNA"/>
</dbReference>
<accession>A0ABQ1J9A7</accession>
<evidence type="ECO:0000313" key="7">
    <source>
        <dbReference type="Proteomes" id="UP000628854"/>
    </source>
</evidence>
<keyword evidence="3 4" id="KW-0238">DNA-binding</keyword>
<dbReference type="Proteomes" id="UP000628854">
    <property type="component" value="Unassembled WGS sequence"/>
</dbReference>
<organism evidence="6 7">
    <name type="scientific">Henriciella pelagia</name>
    <dbReference type="NCBI Taxonomy" id="1977912"/>
    <lineage>
        <taxon>Bacteria</taxon>
        <taxon>Pseudomonadati</taxon>
        <taxon>Pseudomonadota</taxon>
        <taxon>Alphaproteobacteria</taxon>
        <taxon>Hyphomonadales</taxon>
        <taxon>Hyphomonadaceae</taxon>
        <taxon>Henriciella</taxon>
    </lineage>
</organism>
<evidence type="ECO:0000256" key="4">
    <source>
        <dbReference type="PROSITE-ProRule" id="PRU01248"/>
    </source>
</evidence>
<evidence type="ECO:0000259" key="5">
    <source>
        <dbReference type="PROSITE" id="PS51900"/>
    </source>
</evidence>
<evidence type="ECO:0000256" key="2">
    <source>
        <dbReference type="ARBA" id="ARBA00022908"/>
    </source>
</evidence>
<dbReference type="PANTHER" id="PTHR30629:SF2">
    <property type="entry name" value="PROPHAGE INTEGRASE INTS-RELATED"/>
    <property type="match status" value="1"/>
</dbReference>
<keyword evidence="7" id="KW-1185">Reference proteome</keyword>